<dbReference type="GO" id="GO:0005737">
    <property type="term" value="C:cytoplasm"/>
    <property type="evidence" value="ECO:0007669"/>
    <property type="project" value="TreeGrafter"/>
</dbReference>
<dbReference type="GO" id="GO:0004525">
    <property type="term" value="F:ribonuclease III activity"/>
    <property type="evidence" value="ECO:0007669"/>
    <property type="project" value="InterPro"/>
</dbReference>
<keyword evidence="11" id="KW-1185">Reference proteome</keyword>
<accession>A0A8X8XX03</accession>
<dbReference type="Proteomes" id="UP000298416">
    <property type="component" value="Unassembled WGS sequence"/>
</dbReference>
<organism evidence="10">
    <name type="scientific">Salvia splendens</name>
    <name type="common">Scarlet sage</name>
    <dbReference type="NCBI Taxonomy" id="180675"/>
    <lineage>
        <taxon>Eukaryota</taxon>
        <taxon>Viridiplantae</taxon>
        <taxon>Streptophyta</taxon>
        <taxon>Embryophyta</taxon>
        <taxon>Tracheophyta</taxon>
        <taxon>Spermatophyta</taxon>
        <taxon>Magnoliopsida</taxon>
        <taxon>eudicotyledons</taxon>
        <taxon>Gunneridae</taxon>
        <taxon>Pentapetalae</taxon>
        <taxon>asterids</taxon>
        <taxon>lamiids</taxon>
        <taxon>Lamiales</taxon>
        <taxon>Lamiaceae</taxon>
        <taxon>Nepetoideae</taxon>
        <taxon>Mentheae</taxon>
        <taxon>Salviinae</taxon>
        <taxon>Salvia</taxon>
        <taxon>Salvia subgen. Calosphace</taxon>
        <taxon>core Calosphace</taxon>
    </lineage>
</organism>
<name>A0A8X8XX03_SALSN</name>
<comment type="cofactor">
    <cofactor evidence="1">
        <name>Mn(2+)</name>
        <dbReference type="ChEBI" id="CHEBI:29035"/>
    </cofactor>
</comment>
<dbReference type="FunFam" id="1.10.1520.10:FF:000004">
    <property type="entry name" value="Endoribonuclease dicer-like 1"/>
    <property type="match status" value="1"/>
</dbReference>
<dbReference type="GO" id="GO:0003723">
    <property type="term" value="F:RNA binding"/>
    <property type="evidence" value="ECO:0007669"/>
    <property type="project" value="UniProtKB-KW"/>
</dbReference>
<evidence type="ECO:0000256" key="3">
    <source>
        <dbReference type="ARBA" id="ARBA00022722"/>
    </source>
</evidence>
<comment type="caution">
    <text evidence="10">The sequence shown here is derived from an EMBL/GenBank/DDBJ whole genome shotgun (WGS) entry which is preliminary data.</text>
</comment>
<keyword evidence="4" id="KW-0479">Metal-binding</keyword>
<evidence type="ECO:0000259" key="9">
    <source>
        <dbReference type="PROSITE" id="PS50142"/>
    </source>
</evidence>
<comment type="cofactor">
    <cofactor evidence="2">
        <name>Mg(2+)</name>
        <dbReference type="ChEBI" id="CHEBI:18420"/>
    </cofactor>
</comment>
<keyword evidence="6" id="KW-0378">Hydrolase</keyword>
<evidence type="ECO:0000313" key="10">
    <source>
        <dbReference type="EMBL" id="KAG6420414.1"/>
    </source>
</evidence>
<evidence type="ECO:0000256" key="6">
    <source>
        <dbReference type="ARBA" id="ARBA00022801"/>
    </source>
</evidence>
<proteinExistence type="predicted"/>
<keyword evidence="8" id="KW-0694">RNA-binding</keyword>
<gene>
    <name evidence="10" type="ORF">SASPL_116941</name>
</gene>
<dbReference type="GO" id="GO:0046872">
    <property type="term" value="F:metal ion binding"/>
    <property type="evidence" value="ECO:0007669"/>
    <property type="project" value="UniProtKB-KW"/>
</dbReference>
<keyword evidence="7" id="KW-0460">Magnesium</keyword>
<evidence type="ECO:0000313" key="11">
    <source>
        <dbReference type="Proteomes" id="UP000298416"/>
    </source>
</evidence>
<keyword evidence="3" id="KW-0540">Nuclease</keyword>
<evidence type="ECO:0000256" key="5">
    <source>
        <dbReference type="ARBA" id="ARBA00022759"/>
    </source>
</evidence>
<dbReference type="PROSITE" id="PS50142">
    <property type="entry name" value="RNASE_3_2"/>
    <property type="match status" value="1"/>
</dbReference>
<dbReference type="SUPFAM" id="SSF54768">
    <property type="entry name" value="dsRNA-binding domain-like"/>
    <property type="match status" value="1"/>
</dbReference>
<sequence>MFASYLAGNILCNYLKSINGRKLDLSLVQAEAETKSLQKLREVERIIGYRFNNRSLLYEAFTHPSYQQGCGSYERLEYIGDSVLNFLITKEQFSKYPDLAPGSLSPLRAANVDTEKLARVAVQHNFHRYIRFGAKIYTKRIQTFINALPKYPLHSHGLIHSPKVLADVVESTIGAVYVDSNYSIDTTWEVVSDLIQPLITPSMLEKHPMKKLYEICQQHKLEVKLVDLWSRDGTYKVYVDGKLRGTGTSHAKKEVALSRAANAAYNEVLLNLGPKT</sequence>
<dbReference type="Pfam" id="PF00636">
    <property type="entry name" value="Ribonuclease_3"/>
    <property type="match status" value="1"/>
</dbReference>
<dbReference type="AlphaFoldDB" id="A0A8X8XX03"/>
<dbReference type="SUPFAM" id="SSF69065">
    <property type="entry name" value="RNase III domain-like"/>
    <property type="match status" value="1"/>
</dbReference>
<dbReference type="InterPro" id="IPR036389">
    <property type="entry name" value="RNase_III_sf"/>
</dbReference>
<protein>
    <recommendedName>
        <fullName evidence="9">RNase III domain-containing protein</fullName>
    </recommendedName>
</protein>
<reference evidence="10" key="1">
    <citation type="submission" date="2018-01" db="EMBL/GenBank/DDBJ databases">
        <authorList>
            <person name="Mao J.F."/>
        </authorList>
    </citation>
    <scope>NUCLEOTIDE SEQUENCE</scope>
    <source>
        <strain evidence="10">Huo1</strain>
        <tissue evidence="10">Leaf</tissue>
    </source>
</reference>
<dbReference type="Gene3D" id="3.30.160.20">
    <property type="match status" value="1"/>
</dbReference>
<dbReference type="CDD" id="cd00593">
    <property type="entry name" value="RIBOc"/>
    <property type="match status" value="1"/>
</dbReference>
<dbReference type="SMART" id="SM00535">
    <property type="entry name" value="RIBOc"/>
    <property type="match status" value="1"/>
</dbReference>
<evidence type="ECO:0000256" key="7">
    <source>
        <dbReference type="ARBA" id="ARBA00022842"/>
    </source>
</evidence>
<keyword evidence="5" id="KW-0255">Endonuclease</keyword>
<dbReference type="GO" id="GO:0030422">
    <property type="term" value="P:siRNA processing"/>
    <property type="evidence" value="ECO:0007669"/>
    <property type="project" value="TreeGrafter"/>
</dbReference>
<evidence type="ECO:0000256" key="2">
    <source>
        <dbReference type="ARBA" id="ARBA00001946"/>
    </source>
</evidence>
<dbReference type="GO" id="GO:0005634">
    <property type="term" value="C:nucleus"/>
    <property type="evidence" value="ECO:0007669"/>
    <property type="project" value="TreeGrafter"/>
</dbReference>
<dbReference type="Gene3D" id="1.10.1520.10">
    <property type="entry name" value="Ribonuclease III domain"/>
    <property type="match status" value="1"/>
</dbReference>
<evidence type="ECO:0000256" key="8">
    <source>
        <dbReference type="ARBA" id="ARBA00022884"/>
    </source>
</evidence>
<dbReference type="InterPro" id="IPR000999">
    <property type="entry name" value="RNase_III_dom"/>
</dbReference>
<evidence type="ECO:0000256" key="1">
    <source>
        <dbReference type="ARBA" id="ARBA00001936"/>
    </source>
</evidence>
<dbReference type="EMBL" id="PNBA02000006">
    <property type="protein sequence ID" value="KAG6420414.1"/>
    <property type="molecule type" value="Genomic_DNA"/>
</dbReference>
<evidence type="ECO:0000256" key="4">
    <source>
        <dbReference type="ARBA" id="ARBA00022723"/>
    </source>
</evidence>
<dbReference type="PANTHER" id="PTHR14950">
    <property type="entry name" value="DICER-RELATED"/>
    <property type="match status" value="1"/>
</dbReference>
<feature type="domain" description="RNase III" evidence="9">
    <location>
        <begin position="40"/>
        <end position="181"/>
    </location>
</feature>
<reference evidence="10" key="2">
    <citation type="submission" date="2020-08" db="EMBL/GenBank/DDBJ databases">
        <title>Plant Genome Project.</title>
        <authorList>
            <person name="Zhang R.-G."/>
        </authorList>
    </citation>
    <scope>NUCLEOTIDE SEQUENCE</scope>
    <source>
        <strain evidence="10">Huo1</strain>
        <tissue evidence="10">Leaf</tissue>
    </source>
</reference>
<dbReference type="PANTHER" id="PTHR14950:SF53">
    <property type="entry name" value="RIBONUCLEASE 3-LIKE PROTEIN 3 ISOFORM X1"/>
    <property type="match status" value="1"/>
</dbReference>